<dbReference type="SUPFAM" id="SSF46785">
    <property type="entry name" value="Winged helix' DNA-binding domain"/>
    <property type="match status" value="1"/>
</dbReference>
<accession>A0A0T5PBR5</accession>
<dbReference type="STRING" id="540747.SAMN04488031_10411"/>
<dbReference type="PATRIC" id="fig|540747.5.peg.3976"/>
<dbReference type="InterPro" id="IPR036388">
    <property type="entry name" value="WH-like_DNA-bd_sf"/>
</dbReference>
<keyword evidence="3" id="KW-1185">Reference proteome</keyword>
<dbReference type="AlphaFoldDB" id="A0A0T5PBR5"/>
<dbReference type="Gene3D" id="1.10.10.10">
    <property type="entry name" value="Winged helix-like DNA-binding domain superfamily/Winged helix DNA-binding domain"/>
    <property type="match status" value="1"/>
</dbReference>
<dbReference type="Proteomes" id="UP000051401">
    <property type="component" value="Unassembled WGS sequence"/>
</dbReference>
<dbReference type="KEGG" id="rid:RIdsm_01535"/>
<dbReference type="EMBL" id="LAXI01000003">
    <property type="protein sequence ID" value="KRS18694.1"/>
    <property type="molecule type" value="Genomic_DNA"/>
</dbReference>
<evidence type="ECO:0000313" key="3">
    <source>
        <dbReference type="Proteomes" id="UP000051401"/>
    </source>
</evidence>
<reference evidence="2 4" key="2">
    <citation type="submission" date="2018-08" db="EMBL/GenBank/DDBJ databases">
        <title>Genetic Globetrotter - A new plasmid hitch-hiking vast phylogenetic and geographic distances.</title>
        <authorList>
            <person name="Vollmers J."/>
            <person name="Petersen J."/>
        </authorList>
    </citation>
    <scope>NUCLEOTIDE SEQUENCE [LARGE SCALE GENOMIC DNA]</scope>
    <source>
        <strain evidence="2 4">DSM 26383</strain>
    </source>
</reference>
<organism evidence="1 3">
    <name type="scientific">Roseovarius indicus</name>
    <dbReference type="NCBI Taxonomy" id="540747"/>
    <lineage>
        <taxon>Bacteria</taxon>
        <taxon>Pseudomonadati</taxon>
        <taxon>Pseudomonadota</taxon>
        <taxon>Alphaproteobacteria</taxon>
        <taxon>Rhodobacterales</taxon>
        <taxon>Roseobacteraceae</taxon>
        <taxon>Roseovarius</taxon>
    </lineage>
</organism>
<reference evidence="1 3" key="1">
    <citation type="submission" date="2015-04" db="EMBL/GenBank/DDBJ databases">
        <title>The draft genome sequence of Roseovarius indicus B108T.</title>
        <authorList>
            <person name="Li G."/>
            <person name="Lai Q."/>
            <person name="Shao Z."/>
            <person name="Yan P."/>
        </authorList>
    </citation>
    <scope>NUCLEOTIDE SEQUENCE [LARGE SCALE GENOMIC DNA]</scope>
    <source>
        <strain evidence="1 3">B108</strain>
    </source>
</reference>
<name>A0A0T5PBR5_9RHOB</name>
<dbReference type="EMBL" id="CP031598">
    <property type="protein sequence ID" value="QEW25746.1"/>
    <property type="molecule type" value="Genomic_DNA"/>
</dbReference>
<dbReference type="InterPro" id="IPR036390">
    <property type="entry name" value="WH_DNA-bd_sf"/>
</dbReference>
<sequence length="225" mass="24842">MSRNNLEKYDAAPRAPSERILMTLKMQGALTSTQLGERLGITSEGARQHLQKLAENGLVSEEQRAKGRGRPATYWHLTEKGQDRFPNSHAALTVDILRSISDVLGQDALERIIGAREAETQAIYRAAMVDCRSLKERVEKLAELRSAEGYMAQSEEREEGGMLFVENHCPICAAATFCQGFCRAEKMVFENVLGGGVSVERVEHIVSGARRCAYVITDDPDSAKA</sequence>
<evidence type="ECO:0000313" key="2">
    <source>
        <dbReference type="EMBL" id="QEW25746.1"/>
    </source>
</evidence>
<dbReference type="OrthoDB" id="155998at2"/>
<dbReference type="GO" id="GO:0006355">
    <property type="term" value="P:regulation of DNA-templated transcription"/>
    <property type="evidence" value="ECO:0007669"/>
    <property type="project" value="UniProtKB-ARBA"/>
</dbReference>
<gene>
    <name evidence="2" type="ORF">RIdsm_01535</name>
    <name evidence="1" type="ORF">XM52_08005</name>
</gene>
<dbReference type="CDD" id="cd00090">
    <property type="entry name" value="HTH_ARSR"/>
    <property type="match status" value="1"/>
</dbReference>
<dbReference type="Proteomes" id="UP000325785">
    <property type="component" value="Chromosome"/>
</dbReference>
<evidence type="ECO:0000313" key="4">
    <source>
        <dbReference type="Proteomes" id="UP000325785"/>
    </source>
</evidence>
<proteinExistence type="predicted"/>
<evidence type="ECO:0000313" key="1">
    <source>
        <dbReference type="EMBL" id="KRS18694.1"/>
    </source>
</evidence>
<dbReference type="InterPro" id="IPR011991">
    <property type="entry name" value="ArsR-like_HTH"/>
</dbReference>
<protein>
    <submittedName>
        <fullName evidence="1 2">Transcriptional regulator</fullName>
    </submittedName>
</protein>